<proteinExistence type="predicted"/>
<organism evidence="2 3">
    <name type="scientific">Haemaphysalis longicornis</name>
    <name type="common">Bush tick</name>
    <dbReference type="NCBI Taxonomy" id="44386"/>
    <lineage>
        <taxon>Eukaryota</taxon>
        <taxon>Metazoa</taxon>
        <taxon>Ecdysozoa</taxon>
        <taxon>Arthropoda</taxon>
        <taxon>Chelicerata</taxon>
        <taxon>Arachnida</taxon>
        <taxon>Acari</taxon>
        <taxon>Parasitiformes</taxon>
        <taxon>Ixodida</taxon>
        <taxon>Ixodoidea</taxon>
        <taxon>Ixodidae</taxon>
        <taxon>Haemaphysalinae</taxon>
        <taxon>Haemaphysalis</taxon>
    </lineage>
</organism>
<dbReference type="EMBL" id="JABSTR010000004">
    <property type="protein sequence ID" value="KAH9368312.1"/>
    <property type="molecule type" value="Genomic_DNA"/>
</dbReference>
<dbReference type="VEuPathDB" id="VectorBase:HLOH_051524"/>
<evidence type="ECO:0000313" key="2">
    <source>
        <dbReference type="EMBL" id="KAH9368312.1"/>
    </source>
</evidence>
<comment type="caution">
    <text evidence="2">The sequence shown here is derived from an EMBL/GenBank/DDBJ whole genome shotgun (WGS) entry which is preliminary data.</text>
</comment>
<evidence type="ECO:0000313" key="3">
    <source>
        <dbReference type="Proteomes" id="UP000821853"/>
    </source>
</evidence>
<name>A0A9J6G0Z6_HAELO</name>
<dbReference type="AlphaFoldDB" id="A0A9J6G0Z6"/>
<keyword evidence="1" id="KW-0193">Cuticle</keyword>
<dbReference type="InterPro" id="IPR000618">
    <property type="entry name" value="Insect_cuticle"/>
</dbReference>
<dbReference type="Pfam" id="PF00379">
    <property type="entry name" value="Chitin_bind_4"/>
    <property type="match status" value="1"/>
</dbReference>
<accession>A0A9J6G0Z6</accession>
<protein>
    <submittedName>
        <fullName evidence="2">Uncharacterized protein</fullName>
    </submittedName>
</protein>
<gene>
    <name evidence="2" type="ORF">HPB48_008022</name>
</gene>
<reference evidence="2 3" key="1">
    <citation type="journal article" date="2020" name="Cell">
        <title>Large-Scale Comparative Analyses of Tick Genomes Elucidate Their Genetic Diversity and Vector Capacities.</title>
        <authorList>
            <consortium name="Tick Genome and Microbiome Consortium (TIGMIC)"/>
            <person name="Jia N."/>
            <person name="Wang J."/>
            <person name="Shi W."/>
            <person name="Du L."/>
            <person name="Sun Y."/>
            <person name="Zhan W."/>
            <person name="Jiang J.F."/>
            <person name="Wang Q."/>
            <person name="Zhang B."/>
            <person name="Ji P."/>
            <person name="Bell-Sakyi L."/>
            <person name="Cui X.M."/>
            <person name="Yuan T.T."/>
            <person name="Jiang B.G."/>
            <person name="Yang W.F."/>
            <person name="Lam T.T."/>
            <person name="Chang Q.C."/>
            <person name="Ding S.J."/>
            <person name="Wang X.J."/>
            <person name="Zhu J.G."/>
            <person name="Ruan X.D."/>
            <person name="Zhao L."/>
            <person name="Wei J.T."/>
            <person name="Ye R.Z."/>
            <person name="Que T.C."/>
            <person name="Du C.H."/>
            <person name="Zhou Y.H."/>
            <person name="Cheng J.X."/>
            <person name="Dai P.F."/>
            <person name="Guo W.B."/>
            <person name="Han X.H."/>
            <person name="Huang E.J."/>
            <person name="Li L.F."/>
            <person name="Wei W."/>
            <person name="Gao Y.C."/>
            <person name="Liu J.Z."/>
            <person name="Shao H.Z."/>
            <person name="Wang X."/>
            <person name="Wang C.C."/>
            <person name="Yang T.C."/>
            <person name="Huo Q.B."/>
            <person name="Li W."/>
            <person name="Chen H.Y."/>
            <person name="Chen S.E."/>
            <person name="Zhou L.G."/>
            <person name="Ni X.B."/>
            <person name="Tian J.H."/>
            <person name="Sheng Y."/>
            <person name="Liu T."/>
            <person name="Pan Y.S."/>
            <person name="Xia L.Y."/>
            <person name="Li J."/>
            <person name="Zhao F."/>
            <person name="Cao W.C."/>
        </authorList>
    </citation>
    <scope>NUCLEOTIDE SEQUENCE [LARGE SCALE GENOMIC DNA]</scope>
    <source>
        <strain evidence="2">HaeL-2018</strain>
    </source>
</reference>
<sequence>MHVAFTLHCTCPALQDHGHYRFGYDIVNGYGARQRPPRVRLGVRPRARLLLPGDIDGRHRQVHYVADKLGFRAVVKSQRTGHQEQPACGRTLPLSARQEVCPRTATADTADTADTVDTEDMEDTVDMEVMEVVASTVRPSLLF</sequence>
<dbReference type="Proteomes" id="UP000821853">
    <property type="component" value="Chromosome 2"/>
</dbReference>
<dbReference type="OrthoDB" id="7394989at2759"/>
<keyword evidence="3" id="KW-1185">Reference proteome</keyword>
<dbReference type="PROSITE" id="PS51155">
    <property type="entry name" value="CHIT_BIND_RR_2"/>
    <property type="match status" value="1"/>
</dbReference>
<evidence type="ECO:0000256" key="1">
    <source>
        <dbReference type="PROSITE-ProRule" id="PRU00497"/>
    </source>
</evidence>
<dbReference type="GO" id="GO:0042302">
    <property type="term" value="F:structural constituent of cuticle"/>
    <property type="evidence" value="ECO:0007669"/>
    <property type="project" value="UniProtKB-UniRule"/>
</dbReference>